<proteinExistence type="predicted"/>
<evidence type="ECO:0000256" key="1">
    <source>
        <dbReference type="SAM" id="Phobius"/>
    </source>
</evidence>
<protein>
    <submittedName>
        <fullName evidence="2">Uncharacterized protein</fullName>
    </submittedName>
</protein>
<organism evidence="2 3">
    <name type="scientific">Paraclostridium sordellii</name>
    <name type="common">Clostridium sordellii</name>
    <dbReference type="NCBI Taxonomy" id="1505"/>
    <lineage>
        <taxon>Bacteria</taxon>
        <taxon>Bacillati</taxon>
        <taxon>Bacillota</taxon>
        <taxon>Clostridia</taxon>
        <taxon>Peptostreptococcales</taxon>
        <taxon>Peptostreptococcaceae</taxon>
        <taxon>Paraclostridium</taxon>
    </lineage>
</organism>
<feature type="transmembrane region" description="Helical" evidence="1">
    <location>
        <begin position="129"/>
        <end position="148"/>
    </location>
</feature>
<evidence type="ECO:0000313" key="2">
    <source>
        <dbReference type="EMBL" id="CEQ03436.1"/>
    </source>
</evidence>
<evidence type="ECO:0000313" key="3">
    <source>
        <dbReference type="Proteomes" id="UP000049127"/>
    </source>
</evidence>
<gene>
    <name evidence="2" type="ORF">R28058_11691</name>
</gene>
<feature type="transmembrane region" description="Helical" evidence="1">
    <location>
        <begin position="30"/>
        <end position="47"/>
    </location>
</feature>
<keyword evidence="1" id="KW-0472">Membrane</keyword>
<reference evidence="2 3" key="1">
    <citation type="submission" date="2015-01" db="EMBL/GenBank/DDBJ databases">
        <authorList>
            <person name="Aslett A.Martin."/>
            <person name="De Silva Nishadi"/>
        </authorList>
    </citation>
    <scope>NUCLEOTIDE SEQUENCE [LARGE SCALE GENOMIC DNA]</scope>
    <source>
        <strain evidence="2 3">R28058</strain>
    </source>
</reference>
<accession>A0A0C7QIZ5</accession>
<dbReference type="AlphaFoldDB" id="A0A0C7QIZ5"/>
<feature type="transmembrane region" description="Helical" evidence="1">
    <location>
        <begin position="53"/>
        <end position="71"/>
    </location>
</feature>
<dbReference type="EMBL" id="CEKZ01000003">
    <property type="protein sequence ID" value="CEQ03436.1"/>
    <property type="molecule type" value="Genomic_DNA"/>
</dbReference>
<keyword evidence="1" id="KW-0812">Transmembrane</keyword>
<sequence>MNLKKCSKRKALHEKFLQDWSKLNLHSKSLIFITNFLLTVLVLNLFVDKLSHDTLSLFTSIILSMVGFLLGNNKKNKVNKDIYRLSENCNDEIKEYNFSYGNTIQIIFSIFLVLISSSAIIFMDLNNNLNLFYFFKSLIFICTGFLLGESKINN</sequence>
<keyword evidence="1" id="KW-1133">Transmembrane helix</keyword>
<dbReference type="RefSeq" id="WP_055341766.1">
    <property type="nucleotide sequence ID" value="NZ_CDNI01000003.1"/>
</dbReference>
<feature type="transmembrane region" description="Helical" evidence="1">
    <location>
        <begin position="104"/>
        <end position="123"/>
    </location>
</feature>
<dbReference type="Proteomes" id="UP000049127">
    <property type="component" value="Unassembled WGS sequence"/>
</dbReference>
<name>A0A0C7QIZ5_PARSO</name>